<protein>
    <submittedName>
        <fullName evidence="5">Uncharacterized protein LOC107070578 isoform X1</fullName>
    </submittedName>
</protein>
<feature type="compositionally biased region" description="Polar residues" evidence="1">
    <location>
        <begin position="310"/>
        <end position="324"/>
    </location>
</feature>
<dbReference type="InterPro" id="IPR016187">
    <property type="entry name" value="CTDL_fold"/>
</dbReference>
<dbReference type="InterPro" id="IPR001304">
    <property type="entry name" value="C-type_lectin-like"/>
</dbReference>
<dbReference type="InterPro" id="IPR016186">
    <property type="entry name" value="C-type_lectin-like/link_sf"/>
</dbReference>
<organism evidence="4 5">
    <name type="scientific">Polistes dominula</name>
    <name type="common">European paper wasp</name>
    <name type="synonym">Vespa dominula</name>
    <dbReference type="NCBI Taxonomy" id="743375"/>
    <lineage>
        <taxon>Eukaryota</taxon>
        <taxon>Metazoa</taxon>
        <taxon>Ecdysozoa</taxon>
        <taxon>Arthropoda</taxon>
        <taxon>Hexapoda</taxon>
        <taxon>Insecta</taxon>
        <taxon>Pterygota</taxon>
        <taxon>Neoptera</taxon>
        <taxon>Endopterygota</taxon>
        <taxon>Hymenoptera</taxon>
        <taxon>Apocrita</taxon>
        <taxon>Aculeata</taxon>
        <taxon>Vespoidea</taxon>
        <taxon>Vespidae</taxon>
        <taxon>Polistinae</taxon>
        <taxon>Polistini</taxon>
        <taxon>Polistes</taxon>
    </lineage>
</organism>
<dbReference type="Gene3D" id="3.10.100.10">
    <property type="entry name" value="Mannose-Binding Protein A, subunit A"/>
    <property type="match status" value="1"/>
</dbReference>
<feature type="compositionally biased region" description="Polar residues" evidence="1">
    <location>
        <begin position="185"/>
        <end position="199"/>
    </location>
</feature>
<dbReference type="Pfam" id="PF00059">
    <property type="entry name" value="Lectin_C"/>
    <property type="match status" value="1"/>
</dbReference>
<evidence type="ECO:0000259" key="3">
    <source>
        <dbReference type="PROSITE" id="PS50041"/>
    </source>
</evidence>
<dbReference type="RefSeq" id="XP_015184390.1">
    <property type="nucleotide sequence ID" value="XM_015328904.1"/>
</dbReference>
<evidence type="ECO:0000313" key="5">
    <source>
        <dbReference type="RefSeq" id="XP_015184390.1"/>
    </source>
</evidence>
<sequence length="454" mass="50684">MKIATLLLVIVAFASGQRITTIQLDGVQYFVSRMNPYSPELNYFLAYQYCRSLGLQLASFETKEKSDTMTQYLKNAGYTKYDFWTSGNKLGTDMFLWMSTGLPFNTTFDYMLKRPGNRPADVPPGTEPQRVARESGDSGSADGCVSMVAPTLAWEAQDCTLVKDFICEQTRCYYYNYGSIPVSATQGNRRPYITTTSAPASDDQIDEHVKEDNKDEKKPDETIDEKTTSSSNEEKEESANEDIPEDPVVSRLITTAASVSGKQEEKDDQEEEEESTASSVLGNIEHRRPTDAFDREYDNTRPDNIPDITSLFTASSADGQSNVHQARKDNSASVFDGLETREILRTASRPSTSDMKMEHRDSLDYDLLSDAPAEVQADVQGETEPPNNGLEDAHTIGPYDTVQDYVNDQQDIGESVMMKDQDDDSSTILPEAEPAYRYNIKVRTNGKVLDPPSK</sequence>
<reference evidence="5" key="1">
    <citation type="submission" date="2025-08" db="UniProtKB">
        <authorList>
            <consortium name="RefSeq"/>
        </authorList>
    </citation>
    <scope>IDENTIFICATION</scope>
    <source>
        <tissue evidence="5">Whole body</tissue>
    </source>
</reference>
<keyword evidence="2" id="KW-0732">Signal</keyword>
<feature type="compositionally biased region" description="Basic and acidic residues" evidence="1">
    <location>
        <begin position="284"/>
        <end position="301"/>
    </location>
</feature>
<feature type="compositionally biased region" description="Acidic residues" evidence="1">
    <location>
        <begin position="234"/>
        <end position="245"/>
    </location>
</feature>
<feature type="chain" id="PRO_5046019426" evidence="2">
    <location>
        <begin position="17"/>
        <end position="454"/>
    </location>
</feature>
<gene>
    <name evidence="5" type="primary">LOC107070578</name>
</gene>
<feature type="compositionally biased region" description="Acidic residues" evidence="1">
    <location>
        <begin position="266"/>
        <end position="275"/>
    </location>
</feature>
<dbReference type="SUPFAM" id="SSF56436">
    <property type="entry name" value="C-type lectin-like"/>
    <property type="match status" value="1"/>
</dbReference>
<feature type="compositionally biased region" description="Basic and acidic residues" evidence="1">
    <location>
        <begin position="206"/>
        <end position="227"/>
    </location>
</feature>
<proteinExistence type="predicted"/>
<feature type="region of interest" description="Disordered" evidence="1">
    <location>
        <begin position="115"/>
        <end position="142"/>
    </location>
</feature>
<dbReference type="PROSITE" id="PS50041">
    <property type="entry name" value="C_TYPE_LECTIN_2"/>
    <property type="match status" value="1"/>
</dbReference>
<dbReference type="Proteomes" id="UP000694924">
    <property type="component" value="Unplaced"/>
</dbReference>
<evidence type="ECO:0000256" key="1">
    <source>
        <dbReference type="SAM" id="MobiDB-lite"/>
    </source>
</evidence>
<dbReference type="CDD" id="cd00037">
    <property type="entry name" value="CLECT"/>
    <property type="match status" value="1"/>
</dbReference>
<dbReference type="GeneID" id="107070578"/>
<feature type="domain" description="C-type lectin" evidence="3">
    <location>
        <begin position="24"/>
        <end position="168"/>
    </location>
</feature>
<feature type="region of interest" description="Disordered" evidence="1">
    <location>
        <begin position="185"/>
        <end position="400"/>
    </location>
</feature>
<accession>A0ABM1IW03</accession>
<name>A0ABM1IW03_POLDO</name>
<feature type="signal peptide" evidence="2">
    <location>
        <begin position="1"/>
        <end position="16"/>
    </location>
</feature>
<evidence type="ECO:0000313" key="4">
    <source>
        <dbReference type="Proteomes" id="UP000694924"/>
    </source>
</evidence>
<evidence type="ECO:0000256" key="2">
    <source>
        <dbReference type="SAM" id="SignalP"/>
    </source>
</evidence>
<feature type="compositionally biased region" description="Polar residues" evidence="1">
    <location>
        <begin position="252"/>
        <end position="261"/>
    </location>
</feature>
<keyword evidence="4" id="KW-1185">Reference proteome</keyword>